<keyword evidence="3" id="KW-1185">Reference proteome</keyword>
<dbReference type="AlphaFoldDB" id="A0A8K0ELX7"/>
<gene>
    <name evidence="2" type="primary">Hypp1198</name>
    <name evidence="2" type="ORF">BLAG_LOCUS13278</name>
</gene>
<evidence type="ECO:0000313" key="3">
    <source>
        <dbReference type="Proteomes" id="UP000838412"/>
    </source>
</evidence>
<proteinExistence type="predicted"/>
<feature type="transmembrane region" description="Helical" evidence="1">
    <location>
        <begin position="13"/>
        <end position="33"/>
    </location>
</feature>
<dbReference type="Proteomes" id="UP000838412">
    <property type="component" value="Chromosome 2"/>
</dbReference>
<sequence length="78" mass="8670">MTADGEVGDTGNISGPSFAVFWTVLLYTITPLLDYRKAGWESRAQGGHTAAPFLKNPEGQCLYREQLDHNFEPPWDPS</sequence>
<evidence type="ECO:0000313" key="2">
    <source>
        <dbReference type="EMBL" id="CAH1253551.1"/>
    </source>
</evidence>
<keyword evidence="1" id="KW-0812">Transmembrane</keyword>
<evidence type="ECO:0000256" key="1">
    <source>
        <dbReference type="SAM" id="Phobius"/>
    </source>
</evidence>
<keyword evidence="1" id="KW-1133">Transmembrane helix</keyword>
<name>A0A8K0ELX7_BRALA</name>
<accession>A0A8K0ELX7</accession>
<protein>
    <submittedName>
        <fullName evidence="2">Hypp1198 protein</fullName>
    </submittedName>
</protein>
<organism evidence="2 3">
    <name type="scientific">Branchiostoma lanceolatum</name>
    <name type="common">Common lancelet</name>
    <name type="synonym">Amphioxus lanceolatum</name>
    <dbReference type="NCBI Taxonomy" id="7740"/>
    <lineage>
        <taxon>Eukaryota</taxon>
        <taxon>Metazoa</taxon>
        <taxon>Chordata</taxon>
        <taxon>Cephalochordata</taxon>
        <taxon>Leptocardii</taxon>
        <taxon>Amphioxiformes</taxon>
        <taxon>Branchiostomatidae</taxon>
        <taxon>Branchiostoma</taxon>
    </lineage>
</organism>
<reference evidence="2" key="1">
    <citation type="submission" date="2022-01" db="EMBL/GenBank/DDBJ databases">
        <authorList>
            <person name="Braso-Vives M."/>
        </authorList>
    </citation>
    <scope>NUCLEOTIDE SEQUENCE</scope>
</reference>
<keyword evidence="1" id="KW-0472">Membrane</keyword>
<dbReference type="EMBL" id="OV696687">
    <property type="protein sequence ID" value="CAH1253551.1"/>
    <property type="molecule type" value="Genomic_DNA"/>
</dbReference>